<accession>A0A7W1XDB1</accession>
<sequence>MKIFLDAAGPGEKLQSALGHEIGSLFLLVVIAFSLYYFWQRAFTKFLGFALFALAVSVLIFSPDFIKQFGIDLFHWLFDGWIQSLT</sequence>
<gene>
    <name evidence="2" type="ORF">H1164_17130</name>
</gene>
<keyword evidence="1" id="KW-0812">Transmembrane</keyword>
<keyword evidence="1" id="KW-0472">Membrane</keyword>
<reference evidence="2 3" key="1">
    <citation type="submission" date="2020-07" db="EMBL/GenBank/DDBJ databases">
        <authorList>
            <person name="Feng H."/>
        </authorList>
    </citation>
    <scope>NUCLEOTIDE SEQUENCE [LARGE SCALE GENOMIC DNA]</scope>
    <source>
        <strain evidence="3">s-11</strain>
    </source>
</reference>
<dbReference type="OrthoDB" id="2989582at2"/>
<protein>
    <submittedName>
        <fullName evidence="2">Uncharacterized protein</fullName>
    </submittedName>
</protein>
<organism evidence="2 3">
    <name type="scientific">Thermoactinomyces daqus</name>
    <dbReference type="NCBI Taxonomy" id="1329516"/>
    <lineage>
        <taxon>Bacteria</taxon>
        <taxon>Bacillati</taxon>
        <taxon>Bacillota</taxon>
        <taxon>Bacilli</taxon>
        <taxon>Bacillales</taxon>
        <taxon>Thermoactinomycetaceae</taxon>
        <taxon>Thermoactinomyces</taxon>
    </lineage>
</organism>
<dbReference type="AlphaFoldDB" id="A0A7W1XDB1"/>
<keyword evidence="1" id="KW-1133">Transmembrane helix</keyword>
<name>A0A7W1XDB1_9BACL</name>
<feature type="transmembrane region" description="Helical" evidence="1">
    <location>
        <begin position="46"/>
        <end position="66"/>
    </location>
</feature>
<dbReference type="Proteomes" id="UP000530514">
    <property type="component" value="Unassembled WGS sequence"/>
</dbReference>
<evidence type="ECO:0000313" key="2">
    <source>
        <dbReference type="EMBL" id="MBA4544555.1"/>
    </source>
</evidence>
<feature type="transmembrane region" description="Helical" evidence="1">
    <location>
        <begin position="22"/>
        <end position="39"/>
    </location>
</feature>
<evidence type="ECO:0000313" key="3">
    <source>
        <dbReference type="Proteomes" id="UP000530514"/>
    </source>
</evidence>
<dbReference type="RefSeq" id="WP_033102245.1">
    <property type="nucleotide sequence ID" value="NZ_JACEIP010000045.1"/>
</dbReference>
<evidence type="ECO:0000256" key="1">
    <source>
        <dbReference type="SAM" id="Phobius"/>
    </source>
</evidence>
<comment type="caution">
    <text evidence="2">The sequence shown here is derived from an EMBL/GenBank/DDBJ whole genome shotgun (WGS) entry which is preliminary data.</text>
</comment>
<keyword evidence="3" id="KW-1185">Reference proteome</keyword>
<proteinExistence type="predicted"/>
<dbReference type="EMBL" id="JACEIP010000045">
    <property type="protein sequence ID" value="MBA4544555.1"/>
    <property type="molecule type" value="Genomic_DNA"/>
</dbReference>